<keyword evidence="3 6" id="KW-0812">Transmembrane</keyword>
<evidence type="ECO:0000313" key="8">
    <source>
        <dbReference type="EMBL" id="MFD1130416.1"/>
    </source>
</evidence>
<feature type="transmembrane region" description="Helical" evidence="6">
    <location>
        <begin position="336"/>
        <end position="355"/>
    </location>
</feature>
<keyword evidence="2" id="KW-1003">Cell membrane</keyword>
<feature type="transmembrane region" description="Helical" evidence="6">
    <location>
        <begin position="20"/>
        <end position="42"/>
    </location>
</feature>
<evidence type="ECO:0000256" key="3">
    <source>
        <dbReference type="ARBA" id="ARBA00022692"/>
    </source>
</evidence>
<dbReference type="Proteomes" id="UP001597169">
    <property type="component" value="Unassembled WGS sequence"/>
</dbReference>
<gene>
    <name evidence="8" type="ORF">ACFQ3J_19905</name>
</gene>
<reference evidence="9" key="1">
    <citation type="journal article" date="2019" name="Int. J. Syst. Evol. Microbiol.">
        <title>The Global Catalogue of Microorganisms (GCM) 10K type strain sequencing project: providing services to taxonomists for standard genome sequencing and annotation.</title>
        <authorList>
            <consortium name="The Broad Institute Genomics Platform"/>
            <consortium name="The Broad Institute Genome Sequencing Center for Infectious Disease"/>
            <person name="Wu L."/>
            <person name="Ma J."/>
        </authorList>
    </citation>
    <scope>NUCLEOTIDE SEQUENCE [LARGE SCALE GENOMIC DNA]</scope>
    <source>
        <strain evidence="9">CCUG 53519</strain>
    </source>
</reference>
<evidence type="ECO:0000313" key="9">
    <source>
        <dbReference type="Proteomes" id="UP001597169"/>
    </source>
</evidence>
<feature type="transmembrane region" description="Helical" evidence="6">
    <location>
        <begin position="206"/>
        <end position="227"/>
    </location>
</feature>
<sequence>MNKLGTIIGFTYKQKAKTKAFKITTLVLAILMTIGMNIPYVIDMFSGNDGDSSGGNAPADIPAIGLVVGEQQESAQALEEFVASQQVPALRFLSYEQADAPELKTDLADEVIEGYVELHAAGDGTSPMATYYSEDANPSPAVMTTIQTGLQNAKTKSIVQDALSPEQIEAISVPAVVDIQEVNVEDDTAAGAGAGADAESAAVDYVFVYVLMILFFFSIIMTGNMIASEITAEKSSRIMEILITSVAPLTQMFGKIIGIFLLSLTQIGIFGLVIFGNLMLPHNIELLRSIDIDLSAMNLDVLIYGFLFYILGFFLYAVLFAAIGSIVSRTEELGQALTPMTMLSLVAFYIGIFSLGTPNSLLVQISSFVPFTSPTVMILRIGMGEIAVWEIWVSLILLVASILVFGWLSAKIYRTGVLMYGKRPSIKELRKAMKAYKI</sequence>
<evidence type="ECO:0000256" key="2">
    <source>
        <dbReference type="ARBA" id="ARBA00022475"/>
    </source>
</evidence>
<dbReference type="Pfam" id="PF12698">
    <property type="entry name" value="ABC2_membrane_3"/>
    <property type="match status" value="1"/>
</dbReference>
<comment type="subcellular location">
    <subcellularLocation>
        <location evidence="1">Cell membrane</location>
        <topology evidence="1">Multi-pass membrane protein</topology>
    </subcellularLocation>
</comment>
<comment type="caution">
    <text evidence="8">The sequence shown here is derived from an EMBL/GenBank/DDBJ whole genome shotgun (WGS) entry which is preliminary data.</text>
</comment>
<dbReference type="InterPro" id="IPR051449">
    <property type="entry name" value="ABC-2_transporter_component"/>
</dbReference>
<protein>
    <submittedName>
        <fullName evidence="8">ABC transporter permease</fullName>
    </submittedName>
</protein>
<evidence type="ECO:0000256" key="6">
    <source>
        <dbReference type="SAM" id="Phobius"/>
    </source>
</evidence>
<dbReference type="PANTHER" id="PTHR30294:SF29">
    <property type="entry name" value="MULTIDRUG ABC TRANSPORTER PERMEASE YBHS-RELATED"/>
    <property type="match status" value="1"/>
</dbReference>
<organism evidence="8 9">
    <name type="scientific">Paenibacillus provencensis</name>
    <dbReference type="NCBI Taxonomy" id="441151"/>
    <lineage>
        <taxon>Bacteria</taxon>
        <taxon>Bacillati</taxon>
        <taxon>Bacillota</taxon>
        <taxon>Bacilli</taxon>
        <taxon>Bacillales</taxon>
        <taxon>Paenibacillaceae</taxon>
        <taxon>Paenibacillus</taxon>
    </lineage>
</organism>
<keyword evidence="4 6" id="KW-1133">Transmembrane helix</keyword>
<keyword evidence="9" id="KW-1185">Reference proteome</keyword>
<dbReference type="EMBL" id="JBHTKX010000003">
    <property type="protein sequence ID" value="MFD1130416.1"/>
    <property type="molecule type" value="Genomic_DNA"/>
</dbReference>
<evidence type="ECO:0000256" key="1">
    <source>
        <dbReference type="ARBA" id="ARBA00004651"/>
    </source>
</evidence>
<dbReference type="InterPro" id="IPR013525">
    <property type="entry name" value="ABC2_TM"/>
</dbReference>
<proteinExistence type="predicted"/>
<evidence type="ECO:0000259" key="7">
    <source>
        <dbReference type="Pfam" id="PF12698"/>
    </source>
</evidence>
<evidence type="ECO:0000256" key="5">
    <source>
        <dbReference type="ARBA" id="ARBA00023136"/>
    </source>
</evidence>
<feature type="domain" description="ABC-2 type transporter transmembrane" evidence="7">
    <location>
        <begin position="20"/>
        <end position="410"/>
    </location>
</feature>
<name>A0ABW3QE02_9BACL</name>
<evidence type="ECO:0000256" key="4">
    <source>
        <dbReference type="ARBA" id="ARBA00022989"/>
    </source>
</evidence>
<accession>A0ABW3QE02</accession>
<feature type="transmembrane region" description="Helical" evidence="6">
    <location>
        <begin position="391"/>
        <end position="410"/>
    </location>
</feature>
<dbReference type="RefSeq" id="WP_251583800.1">
    <property type="nucleotide sequence ID" value="NZ_JBHTKX010000003.1"/>
</dbReference>
<feature type="transmembrane region" description="Helical" evidence="6">
    <location>
        <begin position="259"/>
        <end position="281"/>
    </location>
</feature>
<keyword evidence="5 6" id="KW-0472">Membrane</keyword>
<dbReference type="PANTHER" id="PTHR30294">
    <property type="entry name" value="MEMBRANE COMPONENT OF ABC TRANSPORTER YHHJ-RELATED"/>
    <property type="match status" value="1"/>
</dbReference>
<feature type="transmembrane region" description="Helical" evidence="6">
    <location>
        <begin position="301"/>
        <end position="324"/>
    </location>
</feature>